<comment type="caution">
    <text evidence="3">The sequence shown here is derived from an EMBL/GenBank/DDBJ whole genome shotgun (WGS) entry which is preliminary data.</text>
</comment>
<evidence type="ECO:0000313" key="3">
    <source>
        <dbReference type="EMBL" id="MDQ7906398.1"/>
    </source>
</evidence>
<dbReference type="InterPro" id="IPR016032">
    <property type="entry name" value="Sig_transdc_resp-reg_C-effctor"/>
</dbReference>
<dbReference type="EMBL" id="JAVHUY010000015">
    <property type="protein sequence ID" value="MDQ7906398.1"/>
    <property type="molecule type" value="Genomic_DNA"/>
</dbReference>
<dbReference type="Pfam" id="PF00196">
    <property type="entry name" value="GerE"/>
    <property type="match status" value="1"/>
</dbReference>
<dbReference type="InterPro" id="IPR039420">
    <property type="entry name" value="WalR-like"/>
</dbReference>
<keyword evidence="4" id="KW-1185">Reference proteome</keyword>
<dbReference type="PROSITE" id="PS50043">
    <property type="entry name" value="HTH_LUXR_2"/>
    <property type="match status" value="1"/>
</dbReference>
<dbReference type="Proteomes" id="UP001230908">
    <property type="component" value="Unassembled WGS sequence"/>
</dbReference>
<dbReference type="SUPFAM" id="SSF46894">
    <property type="entry name" value="C-terminal effector domain of the bipartite response regulators"/>
    <property type="match status" value="1"/>
</dbReference>
<accession>A0ABU0ZHE1</accession>
<evidence type="ECO:0000259" key="2">
    <source>
        <dbReference type="PROSITE" id="PS50043"/>
    </source>
</evidence>
<evidence type="ECO:0000256" key="1">
    <source>
        <dbReference type="ARBA" id="ARBA00023125"/>
    </source>
</evidence>
<dbReference type="RefSeq" id="WP_308713669.1">
    <property type="nucleotide sequence ID" value="NZ_JAVHUY010000015.1"/>
</dbReference>
<dbReference type="InterPro" id="IPR036388">
    <property type="entry name" value="WH-like_DNA-bd_sf"/>
</dbReference>
<dbReference type="CDD" id="cd06170">
    <property type="entry name" value="LuxR_C_like"/>
    <property type="match status" value="1"/>
</dbReference>
<dbReference type="Gene3D" id="1.10.10.10">
    <property type="entry name" value="Winged helix-like DNA-binding domain superfamily/Winged helix DNA-binding domain"/>
    <property type="match status" value="1"/>
</dbReference>
<evidence type="ECO:0000313" key="4">
    <source>
        <dbReference type="Proteomes" id="UP001230908"/>
    </source>
</evidence>
<gene>
    <name evidence="3" type="ORF">RB614_17935</name>
</gene>
<protein>
    <submittedName>
        <fullName evidence="3">Helix-turn-helix transcriptional regulator</fullName>
    </submittedName>
</protein>
<dbReference type="InterPro" id="IPR000792">
    <property type="entry name" value="Tscrpt_reg_LuxR_C"/>
</dbReference>
<name>A0ABU0ZHE1_9ACTN</name>
<keyword evidence="1" id="KW-0238">DNA-binding</keyword>
<dbReference type="PANTHER" id="PTHR43214">
    <property type="entry name" value="TWO-COMPONENT RESPONSE REGULATOR"/>
    <property type="match status" value="1"/>
</dbReference>
<proteinExistence type="predicted"/>
<dbReference type="SMART" id="SM00421">
    <property type="entry name" value="HTH_LUXR"/>
    <property type="match status" value="1"/>
</dbReference>
<feature type="domain" description="HTH luxR-type" evidence="2">
    <location>
        <begin position="270"/>
        <end position="332"/>
    </location>
</feature>
<reference evidence="3 4" key="1">
    <citation type="submission" date="2023-08" db="EMBL/GenBank/DDBJ databases">
        <title>Phytohabitans sansha sp. nov., isolated from marine sediment.</title>
        <authorList>
            <person name="Zhao Y."/>
            <person name="Yi K."/>
        </authorList>
    </citation>
    <scope>NUCLEOTIDE SEQUENCE [LARGE SCALE GENOMIC DNA]</scope>
    <source>
        <strain evidence="3 4">ZYX-F-186</strain>
    </source>
</reference>
<sequence>MDAEILEADCLAHLAAGDLRRAGVVAERGYRQAVAAGAPATVSGWAFFGGLVAAAAGHLEAAGALLGEAVDGFERDDTFRFRRHCAAALAAVTALGGDPDEAARWLSEVDGAGTGPDRVSWPWRELAGAWVAMSRGAQADAVAAARRAADLARAAGLPTVEAAALYDAGRLGGRVDRKRLDALAARLGTPFAEALALAGQGLDRSDGGPLARAAEAFERLGQDLLAAEAGAAAARLFRRAGRRGQAHLVRERSAGPRSRCASARTPMLVNDEVAELLTAREREVVLLAAHHSSRHIAQRLGLEVKTVNNHLARAYAKLGISSRAEVRALLGQ</sequence>
<organism evidence="3 4">
    <name type="scientific">Phytohabitans maris</name>
    <dbReference type="NCBI Taxonomy" id="3071409"/>
    <lineage>
        <taxon>Bacteria</taxon>
        <taxon>Bacillati</taxon>
        <taxon>Actinomycetota</taxon>
        <taxon>Actinomycetes</taxon>
        <taxon>Micromonosporales</taxon>
        <taxon>Micromonosporaceae</taxon>
    </lineage>
</organism>